<reference evidence="1 2" key="1">
    <citation type="journal article" date="2019" name="Int. J. Syst. Evol. Microbiol.">
        <title>The Global Catalogue of Microorganisms (GCM) 10K type strain sequencing project: providing services to taxonomists for standard genome sequencing and annotation.</title>
        <authorList>
            <consortium name="The Broad Institute Genomics Platform"/>
            <consortium name="The Broad Institute Genome Sequencing Center for Infectious Disease"/>
            <person name="Wu L."/>
            <person name="Ma J."/>
        </authorList>
    </citation>
    <scope>NUCLEOTIDE SEQUENCE [LARGE SCALE GENOMIC DNA]</scope>
    <source>
        <strain evidence="1 2">JCM 14718</strain>
    </source>
</reference>
<evidence type="ECO:0000313" key="2">
    <source>
        <dbReference type="Proteomes" id="UP001500618"/>
    </source>
</evidence>
<sequence>MTARTDLTDHLLAALASLPGLRPATPPVNASFGRWSLETLAIDVDEKSVRIRLVATALPLPPLLAHATAVLEPVLAASSYAQAQLRLIVTDLDAAALAR</sequence>
<dbReference type="RefSeq" id="WP_163568454.1">
    <property type="nucleotide sequence ID" value="NZ_BAAANY010000040.1"/>
</dbReference>
<keyword evidence="2" id="KW-1185">Reference proteome</keyword>
<gene>
    <name evidence="1" type="ORF">GCM10009765_75850</name>
</gene>
<evidence type="ECO:0008006" key="3">
    <source>
        <dbReference type="Google" id="ProtNLM"/>
    </source>
</evidence>
<evidence type="ECO:0000313" key="1">
    <source>
        <dbReference type="EMBL" id="GAA1715918.1"/>
    </source>
</evidence>
<dbReference type="Proteomes" id="UP001500618">
    <property type="component" value="Unassembled WGS sequence"/>
</dbReference>
<protein>
    <recommendedName>
        <fullName evidence="3">Asp23/Gls24 family envelope stress response protein</fullName>
    </recommendedName>
</protein>
<proteinExistence type="predicted"/>
<comment type="caution">
    <text evidence="1">The sequence shown here is derived from an EMBL/GenBank/DDBJ whole genome shotgun (WGS) entry which is preliminary data.</text>
</comment>
<accession>A0ABN2J1E2</accession>
<organism evidence="1 2">
    <name type="scientific">Fodinicola feengrottensis</name>
    <dbReference type="NCBI Taxonomy" id="435914"/>
    <lineage>
        <taxon>Bacteria</taxon>
        <taxon>Bacillati</taxon>
        <taxon>Actinomycetota</taxon>
        <taxon>Actinomycetes</taxon>
        <taxon>Mycobacteriales</taxon>
        <taxon>Fodinicola</taxon>
    </lineage>
</organism>
<dbReference type="EMBL" id="BAAANY010000040">
    <property type="protein sequence ID" value="GAA1715918.1"/>
    <property type="molecule type" value="Genomic_DNA"/>
</dbReference>
<name>A0ABN2J1E2_9ACTN</name>